<dbReference type="PANTHER" id="PTHR22380:SF1">
    <property type="entry name" value="TESTIS-EXPRESSED PROTEIN 15"/>
    <property type="match status" value="1"/>
</dbReference>
<dbReference type="GO" id="GO:0007130">
    <property type="term" value="P:synaptonemal complex assembly"/>
    <property type="evidence" value="ECO:0007669"/>
    <property type="project" value="TreeGrafter"/>
</dbReference>
<evidence type="ECO:0000313" key="2">
    <source>
        <dbReference type="EMBL" id="KAK2163343.1"/>
    </source>
</evidence>
<name>A0AAD9NCB6_9ANNE</name>
<dbReference type="GO" id="GO:0007140">
    <property type="term" value="P:male meiotic nuclear division"/>
    <property type="evidence" value="ECO:0007669"/>
    <property type="project" value="InterPro"/>
</dbReference>
<dbReference type="InterPro" id="IPR022188">
    <property type="entry name" value="TASOR_DUF3715"/>
</dbReference>
<protein>
    <recommendedName>
        <fullName evidence="1">TASOR pseudo-PARP domain-containing protein</fullName>
    </recommendedName>
</protein>
<gene>
    <name evidence="2" type="ORF">LSH36_81g03008</name>
</gene>
<sequence>MRLVDVIRVSASTIVAENARGTSDFHTRGFKVDAFHRLCAKLIDDCGQGNVSQLPALSSNIIIFVCNCYLGAVQTMNISPNNAKYRTIIQIIRNSYLDPQYETSWVIESVKTVRNLKLFHQYREKAVELKYNGHDVKEYDMFTCFKEFHLVQDILEHGLHTTPSGFNFLGNSAMGVNLCRHADIQLKAAEKSEQMECYLILNKVMLGRALLIQPSQDNQHMLPANHFDSHISRLRADITLSVEEQAIRSQVFCYEFINGQFSSSPRHVLPYVVVFYKKSLPSPVSYLQQNGPLQRNNFFQTPVVSPLYQQQYYNANMTNGCYSKPRLPSEINFGSQHCLEPPFALPVNEGSHSICNTIKSVGKTATIHHVAHPMSHLTRHCSIHQTTSGMHQSCTSTVPPFFDPQSSFINSTNGYAPFPTRMTLGISSNQQSSQDFKTFSTCCTNGAIHPRNSIPHQLVRRGEVNLDWSAESNQLEENGGMRLPIAISLDDAKSKTGPSLREQIEKESAELCQLCVTTGVPLEDCSAFFHGTIVSNKMDLLLTELKPSRSNNGGVFQEAITSQKSVNNIESHNTVVNAYDQLGIELKLPHGSNYCSKTSAVKQTTPTGSLLTPESRSHQVKRDSVIADIRTKKTPSDVPRKLNLNQTVSELNAVQALDVVDSMPVIDEIIKENLAEHNFTQEAPSANEHYTVKKRLSLVNQSICSIKEAEENDTLPDLPSLNDLITSIRKPDIGKDEKVKSTAITVRLKRKMKSKLWNKWSKKEKQNWNTKIFRKESFRAYPYSKMQRRGVQQTSVFEFCRNGAVKMYFDILSHPTGTKREDKRQKPLQPSKIRLVFGEDLSELDMNSVLNDLEAESVDFEVEQTDEMKLINSLDLKTNDVPNLRHLSSDSSRDINHICTDKRIYDNLALGAELLKTSDFQ</sequence>
<dbReference type="EMBL" id="JAODUP010000081">
    <property type="protein sequence ID" value="KAK2163343.1"/>
    <property type="molecule type" value="Genomic_DNA"/>
</dbReference>
<dbReference type="Proteomes" id="UP001208570">
    <property type="component" value="Unassembled WGS sequence"/>
</dbReference>
<dbReference type="PANTHER" id="PTHR22380">
    <property type="entry name" value="TESTIS-EXPRESSED PROTEIN 15"/>
    <property type="match status" value="1"/>
</dbReference>
<dbReference type="AlphaFoldDB" id="A0AAD9NCB6"/>
<evidence type="ECO:0000259" key="1">
    <source>
        <dbReference type="Pfam" id="PF12509"/>
    </source>
</evidence>
<feature type="domain" description="TASOR pseudo-PARP" evidence="1">
    <location>
        <begin position="134"/>
        <end position="270"/>
    </location>
</feature>
<comment type="caution">
    <text evidence="2">The sequence shown here is derived from an EMBL/GenBank/DDBJ whole genome shotgun (WGS) entry which is preliminary data.</text>
</comment>
<proteinExistence type="predicted"/>
<accession>A0AAD9NCB6</accession>
<dbReference type="Pfam" id="PF12509">
    <property type="entry name" value="DUF3715"/>
    <property type="match status" value="1"/>
</dbReference>
<dbReference type="GO" id="GO:0005634">
    <property type="term" value="C:nucleus"/>
    <property type="evidence" value="ECO:0007669"/>
    <property type="project" value="TreeGrafter"/>
</dbReference>
<keyword evidence="3" id="KW-1185">Reference proteome</keyword>
<dbReference type="InterPro" id="IPR026616">
    <property type="entry name" value="TEX15"/>
</dbReference>
<reference evidence="2" key="1">
    <citation type="journal article" date="2023" name="Mol. Biol. Evol.">
        <title>Third-Generation Sequencing Reveals the Adaptive Role of the Epigenome in Three Deep-Sea Polychaetes.</title>
        <authorList>
            <person name="Perez M."/>
            <person name="Aroh O."/>
            <person name="Sun Y."/>
            <person name="Lan Y."/>
            <person name="Juniper S.K."/>
            <person name="Young C.R."/>
            <person name="Angers B."/>
            <person name="Qian P.Y."/>
        </authorList>
    </citation>
    <scope>NUCLEOTIDE SEQUENCE</scope>
    <source>
        <strain evidence="2">P08H-3</strain>
    </source>
</reference>
<organism evidence="2 3">
    <name type="scientific">Paralvinella palmiformis</name>
    <dbReference type="NCBI Taxonomy" id="53620"/>
    <lineage>
        <taxon>Eukaryota</taxon>
        <taxon>Metazoa</taxon>
        <taxon>Spiralia</taxon>
        <taxon>Lophotrochozoa</taxon>
        <taxon>Annelida</taxon>
        <taxon>Polychaeta</taxon>
        <taxon>Sedentaria</taxon>
        <taxon>Canalipalpata</taxon>
        <taxon>Terebellida</taxon>
        <taxon>Terebelliformia</taxon>
        <taxon>Alvinellidae</taxon>
        <taxon>Paralvinella</taxon>
    </lineage>
</organism>
<dbReference type="Gene3D" id="3.90.228.10">
    <property type="match status" value="1"/>
</dbReference>
<evidence type="ECO:0000313" key="3">
    <source>
        <dbReference type="Proteomes" id="UP001208570"/>
    </source>
</evidence>
<dbReference type="GO" id="GO:0010569">
    <property type="term" value="P:regulation of double-strand break repair via homologous recombination"/>
    <property type="evidence" value="ECO:0007669"/>
    <property type="project" value="InterPro"/>
</dbReference>